<keyword evidence="2" id="KW-0378">Hydrolase</keyword>
<sequence length="224" mass="25097">MERVYLLHGFMGTAQTHFGDQISHFEEKYEVIPVDLPGHGGNDIEAAESYFEEALGFIISLIKEKGPGYLVGLSLGASLAIHTALKTPGQVKGIVLTGYSPFIPQDLKPLMETQYEYFLNIEKNDPNAVQYFSDLHGAKWKQTLHYVLHSMTYRYPSISKEDIQSLSVPVLILNGSSERHEADAVSYFKETNEAVLGEVIPNAGHTANMDQPDIYNRMLEDFLN</sequence>
<dbReference type="Gene3D" id="3.40.50.1820">
    <property type="entry name" value="alpha/beta hydrolase"/>
    <property type="match status" value="1"/>
</dbReference>
<accession>A0A5D4KAE7</accession>
<name>A0A5D4KAE7_9BACI</name>
<evidence type="ECO:0000259" key="1">
    <source>
        <dbReference type="Pfam" id="PF12697"/>
    </source>
</evidence>
<organism evidence="2 3">
    <name type="scientific">Rossellomorea vietnamensis</name>
    <dbReference type="NCBI Taxonomy" id="218284"/>
    <lineage>
        <taxon>Bacteria</taxon>
        <taxon>Bacillati</taxon>
        <taxon>Bacillota</taxon>
        <taxon>Bacilli</taxon>
        <taxon>Bacillales</taxon>
        <taxon>Bacillaceae</taxon>
        <taxon>Rossellomorea</taxon>
    </lineage>
</organism>
<dbReference type="EMBL" id="VTEH01000014">
    <property type="protein sequence ID" value="TYR73986.1"/>
    <property type="molecule type" value="Genomic_DNA"/>
</dbReference>
<dbReference type="InterPro" id="IPR050266">
    <property type="entry name" value="AB_hydrolase_sf"/>
</dbReference>
<evidence type="ECO:0000313" key="2">
    <source>
        <dbReference type="EMBL" id="TYR73986.1"/>
    </source>
</evidence>
<dbReference type="Proteomes" id="UP000323317">
    <property type="component" value="Unassembled WGS sequence"/>
</dbReference>
<gene>
    <name evidence="2" type="ORF">FZC79_16130</name>
</gene>
<dbReference type="SUPFAM" id="SSF53474">
    <property type="entry name" value="alpha/beta-Hydrolases"/>
    <property type="match status" value="1"/>
</dbReference>
<dbReference type="InterPro" id="IPR000073">
    <property type="entry name" value="AB_hydrolase_1"/>
</dbReference>
<evidence type="ECO:0000313" key="3">
    <source>
        <dbReference type="Proteomes" id="UP000323317"/>
    </source>
</evidence>
<dbReference type="PANTHER" id="PTHR43798">
    <property type="entry name" value="MONOACYLGLYCEROL LIPASE"/>
    <property type="match status" value="1"/>
</dbReference>
<protein>
    <submittedName>
        <fullName evidence="2">Alpha/beta fold hydrolase</fullName>
    </submittedName>
</protein>
<dbReference type="InterPro" id="IPR029058">
    <property type="entry name" value="AB_hydrolase_fold"/>
</dbReference>
<proteinExistence type="predicted"/>
<feature type="domain" description="AB hydrolase-1" evidence="1">
    <location>
        <begin position="4"/>
        <end position="215"/>
    </location>
</feature>
<reference evidence="2 3" key="1">
    <citation type="submission" date="2019-08" db="EMBL/GenBank/DDBJ databases">
        <title>Bacillus genomes from the desert of Cuatro Cienegas, Coahuila.</title>
        <authorList>
            <person name="Olmedo-Alvarez G."/>
        </authorList>
    </citation>
    <scope>NUCLEOTIDE SEQUENCE [LARGE SCALE GENOMIC DNA]</scope>
    <source>
        <strain evidence="2 3">CH40_1T</strain>
    </source>
</reference>
<dbReference type="AlphaFoldDB" id="A0A5D4KAE7"/>
<dbReference type="RefSeq" id="WP_148947821.1">
    <property type="nucleotide sequence ID" value="NZ_JBNILU010000004.1"/>
</dbReference>
<comment type="caution">
    <text evidence="2">The sequence shown here is derived from an EMBL/GenBank/DDBJ whole genome shotgun (WGS) entry which is preliminary data.</text>
</comment>
<dbReference type="GO" id="GO:0016787">
    <property type="term" value="F:hydrolase activity"/>
    <property type="evidence" value="ECO:0007669"/>
    <property type="project" value="UniProtKB-KW"/>
</dbReference>
<dbReference type="PRINTS" id="PR00111">
    <property type="entry name" value="ABHYDROLASE"/>
</dbReference>
<dbReference type="Pfam" id="PF12697">
    <property type="entry name" value="Abhydrolase_6"/>
    <property type="match status" value="1"/>
</dbReference>